<dbReference type="Gene3D" id="1.25.40.10">
    <property type="entry name" value="Tetratricopeptide repeat domain"/>
    <property type="match status" value="1"/>
</dbReference>
<feature type="coiled-coil region" evidence="1">
    <location>
        <begin position="285"/>
        <end position="319"/>
    </location>
</feature>
<accession>A0A3G4ZS40</accession>
<reference evidence="2" key="1">
    <citation type="submission" date="2018-10" db="EMBL/GenBank/DDBJ databases">
        <title>Hidden diversity of soil giant viruses.</title>
        <authorList>
            <person name="Schulz F."/>
            <person name="Alteio L."/>
            <person name="Goudeau D."/>
            <person name="Ryan E.M."/>
            <person name="Malmstrom R.R."/>
            <person name="Blanchard J."/>
            <person name="Woyke T."/>
        </authorList>
    </citation>
    <scope>NUCLEOTIDE SEQUENCE</scope>
    <source>
        <strain evidence="2">EDV1</strain>
    </source>
</reference>
<dbReference type="SUPFAM" id="SSF81901">
    <property type="entry name" value="HCP-like"/>
    <property type="match status" value="2"/>
</dbReference>
<evidence type="ECO:0000313" key="2">
    <source>
        <dbReference type="EMBL" id="AYV77695.1"/>
    </source>
</evidence>
<sequence length="467" mass="53572">MGNSQTILPTSPIPLLQYETDIKANNNLDSIKSTLERHIKLHNDKDAYYILGVIYFIEPDYWKSFEYLTKAYHLGQKKSGAFLGILNYYGDSLFYESRLEGYTYTYPLCDLPYFFKNKFEYNTWKMIDLFKNVRLKLKDTNGYRDTELAFKHLYEGMQMDTDNPEVYICLGKISEEKKEYVNAMWYYLKATEVGDTHRAIPLINEMYINSKGHDPNSEEAIKWSQKGIDLGLAGSYFRFARLYEARLDYTVAIKYVEFAIESISKNEMNPDRRQKLVKFQTHLARLVARQEYREIILKNKKLEDENLKLQNQLKGIQYEPITPPAYVMASAPVYVAPPLPPPIIPSEAEPLPIYIHSPPVIDAVTPSQPIYAKLEHPVAYAEPTPVKPTIEKVEDKKNVLPYYPVIGDDDVHIPLINATEKKIESGAIGITGPSVPIVYATPIPEGDALPHKTSVVKKTKAKQLVYS</sequence>
<dbReference type="EMBL" id="MK072066">
    <property type="protein sequence ID" value="AYV77695.1"/>
    <property type="molecule type" value="Genomic_DNA"/>
</dbReference>
<keyword evidence="1" id="KW-0175">Coiled coil</keyword>
<gene>
    <name evidence="2" type="ORF">Edafosvirus1_26</name>
</gene>
<name>A0A3G4ZS40_9VIRU</name>
<proteinExistence type="predicted"/>
<protein>
    <submittedName>
        <fullName evidence="2">Uncharacterized protein</fullName>
    </submittedName>
</protein>
<organism evidence="2">
    <name type="scientific">Edafosvirus sp</name>
    <dbReference type="NCBI Taxonomy" id="2487765"/>
    <lineage>
        <taxon>Viruses</taxon>
        <taxon>Varidnaviria</taxon>
        <taxon>Bamfordvirae</taxon>
        <taxon>Nucleocytoviricota</taxon>
        <taxon>Megaviricetes</taxon>
        <taxon>Imitervirales</taxon>
        <taxon>Mimiviridae</taxon>
        <taxon>Klosneuvirinae</taxon>
    </lineage>
</organism>
<evidence type="ECO:0000256" key="1">
    <source>
        <dbReference type="SAM" id="Coils"/>
    </source>
</evidence>
<dbReference type="InterPro" id="IPR011990">
    <property type="entry name" value="TPR-like_helical_dom_sf"/>
</dbReference>